<dbReference type="Gene3D" id="2.40.50.870">
    <property type="entry name" value="Protein of unknown function (DUF3299)"/>
    <property type="match status" value="1"/>
</dbReference>
<protein>
    <submittedName>
        <fullName evidence="1">DUF3299 domain-containing protein</fullName>
    </submittedName>
</protein>
<comment type="caution">
    <text evidence="1">The sequence shown here is derived from an EMBL/GenBank/DDBJ whole genome shotgun (WGS) entry which is preliminary data.</text>
</comment>
<dbReference type="InterPro" id="IPR021727">
    <property type="entry name" value="DUF3299"/>
</dbReference>
<sequence length="173" mass="18884">MRLFVALLLTLIVSLAWGASPRELSWSELIPKGAPPPPPPVALHDLSQLADALSAESGPAARQQPVRAPVVKELDGLEVKLPGYVVPLEVDDKGMVSQFLLVPYYGACIHVPPPPANQIVYVHGAKGLKMDDLYQPFWVEGRLKVEAMESDLAEAGYQLQSNAIKPYDYSDQE</sequence>
<organism evidence="1 2">
    <name type="scientific">Pseudomonas schmalbachii</name>
    <dbReference type="NCBI Taxonomy" id="2816993"/>
    <lineage>
        <taxon>Bacteria</taxon>
        <taxon>Pseudomonadati</taxon>
        <taxon>Pseudomonadota</taxon>
        <taxon>Gammaproteobacteria</taxon>
        <taxon>Pseudomonadales</taxon>
        <taxon>Pseudomonadaceae</taxon>
        <taxon>Pseudomonas</taxon>
    </lineage>
</organism>
<reference evidence="1 2" key="1">
    <citation type="submission" date="2020-12" db="EMBL/GenBank/DDBJ databases">
        <title>Pseudomonas schmalbachii sp. nov. isolated from millipede gut.</title>
        <authorList>
            <person name="Shelomi M."/>
        </authorList>
    </citation>
    <scope>NUCLEOTIDE SEQUENCE [LARGE SCALE GENOMIC DNA]</scope>
    <source>
        <strain evidence="1 2">Milli4</strain>
    </source>
</reference>
<dbReference type="Proteomes" id="UP000669060">
    <property type="component" value="Unassembled WGS sequence"/>
</dbReference>
<name>A0ABS3TNM5_9PSED</name>
<dbReference type="EMBL" id="JAELYA010000002">
    <property type="protein sequence ID" value="MBO3275269.1"/>
    <property type="molecule type" value="Genomic_DNA"/>
</dbReference>
<accession>A0ABS3TNM5</accession>
<keyword evidence="2" id="KW-1185">Reference proteome</keyword>
<dbReference type="RefSeq" id="WP_208313103.1">
    <property type="nucleotide sequence ID" value="NZ_JAELYA010000002.1"/>
</dbReference>
<evidence type="ECO:0000313" key="2">
    <source>
        <dbReference type="Proteomes" id="UP000669060"/>
    </source>
</evidence>
<gene>
    <name evidence="1" type="ORF">JFY56_08540</name>
</gene>
<dbReference type="Pfam" id="PF11736">
    <property type="entry name" value="DUF3299"/>
    <property type="match status" value="1"/>
</dbReference>
<evidence type="ECO:0000313" key="1">
    <source>
        <dbReference type="EMBL" id="MBO3275269.1"/>
    </source>
</evidence>
<proteinExistence type="predicted"/>